<organism evidence="1 3">
    <name type="scientific">Didymodactylos carnosus</name>
    <dbReference type="NCBI Taxonomy" id="1234261"/>
    <lineage>
        <taxon>Eukaryota</taxon>
        <taxon>Metazoa</taxon>
        <taxon>Spiralia</taxon>
        <taxon>Gnathifera</taxon>
        <taxon>Rotifera</taxon>
        <taxon>Eurotatoria</taxon>
        <taxon>Bdelloidea</taxon>
        <taxon>Philodinida</taxon>
        <taxon>Philodinidae</taxon>
        <taxon>Didymodactylos</taxon>
    </lineage>
</organism>
<dbReference type="Proteomes" id="UP000663829">
    <property type="component" value="Unassembled WGS sequence"/>
</dbReference>
<feature type="non-terminal residue" evidence="1">
    <location>
        <position position="84"/>
    </location>
</feature>
<sequence length="84" mass="8763">KQEKMYGGGYGGYGGYNTNAIYNAAVQEAASDAYINATVPGGVNSPVGQIMDQMMGGNPNPTAQQMMNTMGGGYGYNPYGSYMP</sequence>
<dbReference type="OrthoDB" id="10045951at2759"/>
<dbReference type="EMBL" id="CAJNOQ010024515">
    <property type="protein sequence ID" value="CAF1528232.1"/>
    <property type="molecule type" value="Genomic_DNA"/>
</dbReference>
<dbReference type="AlphaFoldDB" id="A0A815V476"/>
<proteinExistence type="predicted"/>
<keyword evidence="3" id="KW-1185">Reference proteome</keyword>
<name>A0A815V476_9BILA</name>
<evidence type="ECO:0000313" key="3">
    <source>
        <dbReference type="Proteomes" id="UP000663829"/>
    </source>
</evidence>
<evidence type="ECO:0000313" key="1">
    <source>
        <dbReference type="EMBL" id="CAF1528232.1"/>
    </source>
</evidence>
<accession>A0A815V476</accession>
<comment type="caution">
    <text evidence="1">The sequence shown here is derived from an EMBL/GenBank/DDBJ whole genome shotgun (WGS) entry which is preliminary data.</text>
</comment>
<dbReference type="Proteomes" id="UP000681722">
    <property type="component" value="Unassembled WGS sequence"/>
</dbReference>
<reference evidence="1" key="1">
    <citation type="submission" date="2021-02" db="EMBL/GenBank/DDBJ databases">
        <authorList>
            <person name="Nowell W R."/>
        </authorList>
    </citation>
    <scope>NUCLEOTIDE SEQUENCE</scope>
</reference>
<evidence type="ECO:0000313" key="2">
    <source>
        <dbReference type="EMBL" id="CAF4387374.1"/>
    </source>
</evidence>
<dbReference type="EMBL" id="CAJOBC010090085">
    <property type="protein sequence ID" value="CAF4387374.1"/>
    <property type="molecule type" value="Genomic_DNA"/>
</dbReference>
<protein>
    <submittedName>
        <fullName evidence="1">Uncharacterized protein</fullName>
    </submittedName>
</protein>
<gene>
    <name evidence="1" type="ORF">GPM918_LOCUS37904</name>
    <name evidence="2" type="ORF">SRO942_LOCUS38690</name>
</gene>